<keyword evidence="3" id="KW-1185">Reference proteome</keyword>
<feature type="region of interest" description="Disordered" evidence="1">
    <location>
        <begin position="1"/>
        <end position="20"/>
    </location>
</feature>
<protein>
    <submittedName>
        <fullName evidence="2">Uncharacterized protein</fullName>
    </submittedName>
</protein>
<evidence type="ECO:0000256" key="1">
    <source>
        <dbReference type="SAM" id="MobiDB-lite"/>
    </source>
</evidence>
<dbReference type="AlphaFoldDB" id="A0A166UIT7"/>
<gene>
    <name evidence="2" type="ORF">AAL_00055</name>
</gene>
<sequence length="113" mass="12612">MASPMIWLSKRDNPGADQAQQPLQEQLQDAAVPLLYWSDNVDAMLVAVLDDAENHHGFTTTEDDGQLARDSATGTRSRIIHFALKHCCETERRSVQAKIAAFVSQFRLKDEAT</sequence>
<evidence type="ECO:0000313" key="2">
    <source>
        <dbReference type="EMBL" id="OAA32590.1"/>
    </source>
</evidence>
<accession>A0A166UIT7</accession>
<organism evidence="2 3">
    <name type="scientific">Moelleriella libera RCEF 2490</name>
    <dbReference type="NCBI Taxonomy" id="1081109"/>
    <lineage>
        <taxon>Eukaryota</taxon>
        <taxon>Fungi</taxon>
        <taxon>Dikarya</taxon>
        <taxon>Ascomycota</taxon>
        <taxon>Pezizomycotina</taxon>
        <taxon>Sordariomycetes</taxon>
        <taxon>Hypocreomycetidae</taxon>
        <taxon>Hypocreales</taxon>
        <taxon>Clavicipitaceae</taxon>
        <taxon>Moelleriella</taxon>
    </lineage>
</organism>
<evidence type="ECO:0000313" key="3">
    <source>
        <dbReference type="Proteomes" id="UP000078544"/>
    </source>
</evidence>
<name>A0A166UIT7_9HYPO</name>
<proteinExistence type="predicted"/>
<reference evidence="2 3" key="1">
    <citation type="journal article" date="2016" name="Genome Biol. Evol.">
        <title>Divergent and convergent evolution of fungal pathogenicity.</title>
        <authorList>
            <person name="Shang Y."/>
            <person name="Xiao G."/>
            <person name="Zheng P."/>
            <person name="Cen K."/>
            <person name="Zhan S."/>
            <person name="Wang C."/>
        </authorList>
    </citation>
    <scope>NUCLEOTIDE SEQUENCE [LARGE SCALE GENOMIC DNA]</scope>
    <source>
        <strain evidence="2 3">RCEF 2490</strain>
    </source>
</reference>
<dbReference type="EMBL" id="AZGY01000001">
    <property type="protein sequence ID" value="OAA32590.1"/>
    <property type="molecule type" value="Genomic_DNA"/>
</dbReference>
<dbReference type="Proteomes" id="UP000078544">
    <property type="component" value="Unassembled WGS sequence"/>
</dbReference>
<comment type="caution">
    <text evidence="2">The sequence shown here is derived from an EMBL/GenBank/DDBJ whole genome shotgun (WGS) entry which is preliminary data.</text>
</comment>